<dbReference type="Proteomes" id="UP000681162">
    <property type="component" value="Unassembled WGS sequence"/>
</dbReference>
<evidence type="ECO:0000256" key="6">
    <source>
        <dbReference type="SAM" id="Phobius"/>
    </source>
</evidence>
<feature type="transmembrane region" description="Helical" evidence="6">
    <location>
        <begin position="220"/>
        <end position="241"/>
    </location>
</feature>
<evidence type="ECO:0000256" key="3">
    <source>
        <dbReference type="ARBA" id="ARBA00022692"/>
    </source>
</evidence>
<feature type="transmembrane region" description="Helical" evidence="6">
    <location>
        <begin position="85"/>
        <end position="105"/>
    </location>
</feature>
<organism evidence="7 8">
    <name type="scientific">Paenibacillus antibioticophila</name>
    <dbReference type="NCBI Taxonomy" id="1274374"/>
    <lineage>
        <taxon>Bacteria</taxon>
        <taxon>Bacillati</taxon>
        <taxon>Bacillota</taxon>
        <taxon>Bacilli</taxon>
        <taxon>Bacillales</taxon>
        <taxon>Paenibacillaceae</taxon>
        <taxon>Paenibacillus</taxon>
    </lineage>
</organism>
<comment type="caution">
    <text evidence="7">The sequence shown here is derived from an EMBL/GenBank/DDBJ whole genome shotgun (WGS) entry which is preliminary data.</text>
</comment>
<evidence type="ECO:0000256" key="4">
    <source>
        <dbReference type="ARBA" id="ARBA00022989"/>
    </source>
</evidence>
<evidence type="ECO:0000313" key="7">
    <source>
        <dbReference type="EMBL" id="GIO37203.1"/>
    </source>
</evidence>
<keyword evidence="4 6" id="KW-1133">Transmembrane helix</keyword>
<keyword evidence="8" id="KW-1185">Reference proteome</keyword>
<evidence type="ECO:0008006" key="9">
    <source>
        <dbReference type="Google" id="ProtNLM"/>
    </source>
</evidence>
<dbReference type="AlphaFoldDB" id="A0A919XVH4"/>
<keyword evidence="5 6" id="KW-0472">Membrane</keyword>
<accession>A0A919XVH4</accession>
<evidence type="ECO:0000256" key="2">
    <source>
        <dbReference type="ARBA" id="ARBA00009012"/>
    </source>
</evidence>
<evidence type="ECO:0000256" key="1">
    <source>
        <dbReference type="ARBA" id="ARBA00004141"/>
    </source>
</evidence>
<evidence type="ECO:0000313" key="8">
    <source>
        <dbReference type="Proteomes" id="UP000681162"/>
    </source>
</evidence>
<comment type="similarity">
    <text evidence="2">Belongs to the TMEM19 family.</text>
</comment>
<reference evidence="7 8" key="1">
    <citation type="submission" date="2021-03" db="EMBL/GenBank/DDBJ databases">
        <title>Antimicrobial resistance genes in bacteria isolated from Japanese honey, and their potential for conferring macrolide and lincosamide resistance in the American foulbrood pathogen Paenibacillus larvae.</title>
        <authorList>
            <person name="Okamoto M."/>
            <person name="Kumagai M."/>
            <person name="Kanamori H."/>
            <person name="Takamatsu D."/>
        </authorList>
    </citation>
    <scope>NUCLEOTIDE SEQUENCE [LARGE SCALE GENOMIC DNA]</scope>
    <source>
        <strain evidence="7 8">J41TS12</strain>
    </source>
</reference>
<dbReference type="InterPro" id="IPR002794">
    <property type="entry name" value="DUF92_TMEM19"/>
</dbReference>
<evidence type="ECO:0000256" key="5">
    <source>
        <dbReference type="ARBA" id="ARBA00023136"/>
    </source>
</evidence>
<dbReference type="Pfam" id="PF01940">
    <property type="entry name" value="DUF92"/>
    <property type="match status" value="1"/>
</dbReference>
<feature type="transmembrane region" description="Helical" evidence="6">
    <location>
        <begin position="44"/>
        <end position="64"/>
    </location>
</feature>
<name>A0A919XVH4_9BACL</name>
<comment type="subcellular location">
    <subcellularLocation>
        <location evidence="1">Membrane</location>
        <topology evidence="1">Multi-pass membrane protein</topology>
    </subcellularLocation>
</comment>
<feature type="transmembrane region" description="Helical" evidence="6">
    <location>
        <begin position="285"/>
        <end position="305"/>
    </location>
</feature>
<feature type="transmembrane region" description="Helical" evidence="6">
    <location>
        <begin position="187"/>
        <end position="208"/>
    </location>
</feature>
<dbReference type="EMBL" id="BORR01000006">
    <property type="protein sequence ID" value="GIO37203.1"/>
    <property type="molecule type" value="Genomic_DNA"/>
</dbReference>
<dbReference type="PANTHER" id="PTHR13353:SF5">
    <property type="entry name" value="TRANSMEMBRANE PROTEIN 19"/>
    <property type="match status" value="1"/>
</dbReference>
<dbReference type="PANTHER" id="PTHR13353">
    <property type="entry name" value="TRANSMEMBRANE PROTEIN 19"/>
    <property type="match status" value="1"/>
</dbReference>
<sequence length="306" mass="32081">MIYWGIGALGAALVAGMAYRKQSLSLSGMTAAILMGTVYFGAAQGAWFWFGLLLLFFISSSILSKVKAERKHELEKSYAKTGRRDAGQVFANGGAGMAACLGYAIWPDPFWAYFVLGTLAAVTADTWATELGGLSRRQPRSLLTWRPVPAGTSGGVSLLGSGAALLGALMIGGAGWLLLAWPEWESWAVWLGLGETVSGWVGSLGQFAGGSREGSIALPMGLSLGQWLLIGGTSGFVGAYVDSLLGATVQRMYRCPVCDKQVEVEAHCGKPTLPDRGLVWMNNDAVNILSALAAGLIAAGLGLWLG</sequence>
<protein>
    <recommendedName>
        <fullName evidence="9">DUF92 domain-containing protein</fullName>
    </recommendedName>
</protein>
<keyword evidence="3 6" id="KW-0812">Transmembrane</keyword>
<feature type="transmembrane region" description="Helical" evidence="6">
    <location>
        <begin position="155"/>
        <end position="181"/>
    </location>
</feature>
<gene>
    <name evidence="7" type="ORF">J41TS12_20640</name>
</gene>
<proteinExistence type="inferred from homology"/>
<dbReference type="GO" id="GO:0016020">
    <property type="term" value="C:membrane"/>
    <property type="evidence" value="ECO:0007669"/>
    <property type="project" value="UniProtKB-SubCell"/>
</dbReference>